<dbReference type="AlphaFoldDB" id="A0A1C3VDR4"/>
<sequence>MAILIPSLGFARFDSRGELRLAERLKDFLEENAVVWHNLPVGPRNRHPDFIIIHPANGLLVLEVKDWRLETIVSADKTKVELLTSRGVVRESNPLEQARKYTFEVVRTLERDGQLLFPPGHRLAGRSIVPFGFGSVFTNITRKQFDQTDLKEVFSGHLCLFKDEMTEGADPEEFRSKLWRMVHPRLEEPLSMPQFDRLRALLFRRFGYDRLPCLWTMRLAPILRIGRSRSWTFIRSSSRAAWARGIASFAASPDRARP</sequence>
<reference evidence="2 3" key="1">
    <citation type="submission" date="2016-08" db="EMBL/GenBank/DDBJ databases">
        <authorList>
            <person name="Seilhamer J.J."/>
        </authorList>
    </citation>
    <scope>NUCLEOTIDE SEQUENCE [LARGE SCALE GENOMIC DNA]</scope>
    <source>
        <strain evidence="2 3">CCBAU 10071</strain>
    </source>
</reference>
<dbReference type="Pfam" id="PF08378">
    <property type="entry name" value="NERD"/>
    <property type="match status" value="1"/>
</dbReference>
<feature type="domain" description="NERD" evidence="1">
    <location>
        <begin position="15"/>
        <end position="110"/>
    </location>
</feature>
<gene>
    <name evidence="2" type="ORF">GA0061099_1003668</name>
</gene>
<protein>
    <submittedName>
        <fullName evidence="2">Nuclease-related domain-containing protein</fullName>
    </submittedName>
</protein>
<evidence type="ECO:0000259" key="1">
    <source>
        <dbReference type="Pfam" id="PF08378"/>
    </source>
</evidence>
<proteinExistence type="predicted"/>
<name>A0A1C3VDR4_9BRAD</name>
<accession>A0A1C3VDR4</accession>
<dbReference type="RefSeq" id="WP_199751042.1">
    <property type="nucleotide sequence ID" value="NZ_FMAE01000003.1"/>
</dbReference>
<organism evidence="2 3">
    <name type="scientific">Bradyrhizobium yuanmingense</name>
    <dbReference type="NCBI Taxonomy" id="108015"/>
    <lineage>
        <taxon>Bacteria</taxon>
        <taxon>Pseudomonadati</taxon>
        <taxon>Pseudomonadota</taxon>
        <taxon>Alphaproteobacteria</taxon>
        <taxon>Hyphomicrobiales</taxon>
        <taxon>Nitrobacteraceae</taxon>
        <taxon>Bradyrhizobium</taxon>
    </lineage>
</organism>
<dbReference type="Proteomes" id="UP000183174">
    <property type="component" value="Unassembled WGS sequence"/>
</dbReference>
<dbReference type="EMBL" id="FMAE01000003">
    <property type="protein sequence ID" value="SCB25932.1"/>
    <property type="molecule type" value="Genomic_DNA"/>
</dbReference>
<evidence type="ECO:0000313" key="3">
    <source>
        <dbReference type="Proteomes" id="UP000183174"/>
    </source>
</evidence>
<dbReference type="InterPro" id="IPR011528">
    <property type="entry name" value="NERD"/>
</dbReference>
<evidence type="ECO:0000313" key="2">
    <source>
        <dbReference type="EMBL" id="SCB25932.1"/>
    </source>
</evidence>